<evidence type="ECO:0000313" key="7">
    <source>
        <dbReference type="EMBL" id="MBB5694288.1"/>
    </source>
</evidence>
<dbReference type="Proteomes" id="UP000580654">
    <property type="component" value="Unassembled WGS sequence"/>
</dbReference>
<organism evidence="7 8">
    <name type="scientific">Muricoccus pecuniae</name>
    <dbReference type="NCBI Taxonomy" id="693023"/>
    <lineage>
        <taxon>Bacteria</taxon>
        <taxon>Pseudomonadati</taxon>
        <taxon>Pseudomonadota</taxon>
        <taxon>Alphaproteobacteria</taxon>
        <taxon>Acetobacterales</taxon>
        <taxon>Roseomonadaceae</taxon>
        <taxon>Muricoccus</taxon>
    </lineage>
</organism>
<comment type="caution">
    <text evidence="7">The sequence shown here is derived from an EMBL/GenBank/DDBJ whole genome shotgun (WGS) entry which is preliminary data.</text>
</comment>
<keyword evidence="2 5" id="KW-0812">Transmembrane</keyword>
<evidence type="ECO:0000259" key="6">
    <source>
        <dbReference type="Pfam" id="PF06305"/>
    </source>
</evidence>
<evidence type="ECO:0000256" key="1">
    <source>
        <dbReference type="ARBA" id="ARBA00022475"/>
    </source>
</evidence>
<dbReference type="AlphaFoldDB" id="A0A840XZM5"/>
<feature type="domain" description="Lipopolysaccharide assembly protein A" evidence="6">
    <location>
        <begin position="21"/>
        <end position="75"/>
    </location>
</feature>
<evidence type="ECO:0000313" key="8">
    <source>
        <dbReference type="Proteomes" id="UP000580654"/>
    </source>
</evidence>
<dbReference type="Pfam" id="PF06305">
    <property type="entry name" value="LapA_dom"/>
    <property type="match status" value="1"/>
</dbReference>
<gene>
    <name evidence="7" type="ORF">FHS87_002333</name>
</gene>
<dbReference type="InterPro" id="IPR010445">
    <property type="entry name" value="LapA_dom"/>
</dbReference>
<keyword evidence="4 5" id="KW-0472">Membrane</keyword>
<dbReference type="RefSeq" id="WP_184518106.1">
    <property type="nucleotide sequence ID" value="NZ_JACIJD010000009.1"/>
</dbReference>
<keyword evidence="1" id="KW-1003">Cell membrane</keyword>
<name>A0A840XZM5_9PROT</name>
<sequence>MWRWLLILPLMLVLVLFAVSNMQPVSVGFWPFDLTWQTPLALAVLLVSALAFLLGAFISWAAGGPGRRRARARIRVGEAAQAELQTLRAREAKRVEAETVARDQAMYSGTGSRAVRVINAS</sequence>
<accession>A0A840XZM5</accession>
<evidence type="ECO:0000256" key="2">
    <source>
        <dbReference type="ARBA" id="ARBA00022692"/>
    </source>
</evidence>
<keyword evidence="8" id="KW-1185">Reference proteome</keyword>
<evidence type="ECO:0000256" key="5">
    <source>
        <dbReference type="SAM" id="Phobius"/>
    </source>
</evidence>
<keyword evidence="3 5" id="KW-1133">Transmembrane helix</keyword>
<reference evidence="7 8" key="1">
    <citation type="submission" date="2020-08" db="EMBL/GenBank/DDBJ databases">
        <title>Genomic Encyclopedia of Type Strains, Phase IV (KMG-IV): sequencing the most valuable type-strain genomes for metagenomic binning, comparative biology and taxonomic classification.</title>
        <authorList>
            <person name="Goeker M."/>
        </authorList>
    </citation>
    <scope>NUCLEOTIDE SEQUENCE [LARGE SCALE GENOMIC DNA]</scope>
    <source>
        <strain evidence="7 8">DSM 25622</strain>
    </source>
</reference>
<proteinExistence type="predicted"/>
<protein>
    <submittedName>
        <fullName evidence="7">Putative integral membrane protein</fullName>
    </submittedName>
</protein>
<dbReference type="GO" id="GO:0005886">
    <property type="term" value="C:plasma membrane"/>
    <property type="evidence" value="ECO:0007669"/>
    <property type="project" value="InterPro"/>
</dbReference>
<feature type="transmembrane region" description="Helical" evidence="5">
    <location>
        <begin position="38"/>
        <end position="63"/>
    </location>
</feature>
<evidence type="ECO:0000256" key="3">
    <source>
        <dbReference type="ARBA" id="ARBA00022989"/>
    </source>
</evidence>
<dbReference type="EMBL" id="JACIJD010000009">
    <property type="protein sequence ID" value="MBB5694288.1"/>
    <property type="molecule type" value="Genomic_DNA"/>
</dbReference>
<evidence type="ECO:0000256" key="4">
    <source>
        <dbReference type="ARBA" id="ARBA00023136"/>
    </source>
</evidence>